<proteinExistence type="predicted"/>
<protein>
    <submittedName>
        <fullName evidence="9">Mitogen-activated protein kinase kinase kinase 5</fullName>
    </submittedName>
</protein>
<keyword evidence="5" id="KW-0067">ATP-binding</keyword>
<keyword evidence="4" id="KW-0418">Kinase</keyword>
<dbReference type="GO" id="GO:0005524">
    <property type="term" value="F:ATP binding"/>
    <property type="evidence" value="ECO:0007669"/>
    <property type="project" value="UniProtKB-KW"/>
</dbReference>
<evidence type="ECO:0000256" key="5">
    <source>
        <dbReference type="ARBA" id="ARBA00022840"/>
    </source>
</evidence>
<evidence type="ECO:0000256" key="1">
    <source>
        <dbReference type="ARBA" id="ARBA00022527"/>
    </source>
</evidence>
<keyword evidence="6" id="KW-0175">Coiled coil</keyword>
<feature type="domain" description="Protein kinase" evidence="8">
    <location>
        <begin position="1"/>
        <end position="65"/>
    </location>
</feature>
<dbReference type="InterPro" id="IPR000719">
    <property type="entry name" value="Prot_kinase_dom"/>
</dbReference>
<dbReference type="GO" id="GO:0033554">
    <property type="term" value="P:cellular response to stress"/>
    <property type="evidence" value="ECO:0007669"/>
    <property type="project" value="TreeGrafter"/>
</dbReference>
<dbReference type="Ensembl" id="ENSSRHT00000032779.1">
    <property type="protein sequence ID" value="ENSSRHP00000031852.1"/>
    <property type="gene ID" value="ENSSRHG00000016444.1"/>
</dbReference>
<evidence type="ECO:0000256" key="7">
    <source>
        <dbReference type="SAM" id="MobiDB-lite"/>
    </source>
</evidence>
<evidence type="ECO:0000256" key="6">
    <source>
        <dbReference type="SAM" id="Coils"/>
    </source>
</evidence>
<dbReference type="InterPro" id="IPR046873">
    <property type="entry name" value="HisK-N-like"/>
</dbReference>
<keyword evidence="10" id="KW-1185">Reference proteome</keyword>
<evidence type="ECO:0000256" key="2">
    <source>
        <dbReference type="ARBA" id="ARBA00022679"/>
    </source>
</evidence>
<dbReference type="SUPFAM" id="SSF56112">
    <property type="entry name" value="Protein kinase-like (PK-like)"/>
    <property type="match status" value="1"/>
</dbReference>
<feature type="region of interest" description="Disordered" evidence="7">
    <location>
        <begin position="306"/>
        <end position="327"/>
    </location>
</feature>
<dbReference type="PANTHER" id="PTHR11584">
    <property type="entry name" value="SERINE/THREONINE PROTEIN KINASE"/>
    <property type="match status" value="1"/>
</dbReference>
<organism evidence="9 10">
    <name type="scientific">Sinocyclocheilus rhinocerous</name>
    <dbReference type="NCBI Taxonomy" id="307959"/>
    <lineage>
        <taxon>Eukaryota</taxon>
        <taxon>Metazoa</taxon>
        <taxon>Chordata</taxon>
        <taxon>Craniata</taxon>
        <taxon>Vertebrata</taxon>
        <taxon>Euteleostomi</taxon>
        <taxon>Actinopterygii</taxon>
        <taxon>Neopterygii</taxon>
        <taxon>Teleostei</taxon>
        <taxon>Ostariophysi</taxon>
        <taxon>Cypriniformes</taxon>
        <taxon>Cyprinidae</taxon>
        <taxon>Cyprininae</taxon>
        <taxon>Sinocyclocheilus</taxon>
    </lineage>
</organism>
<evidence type="ECO:0000313" key="10">
    <source>
        <dbReference type="Proteomes" id="UP000472270"/>
    </source>
</evidence>
<reference evidence="9" key="2">
    <citation type="submission" date="2025-09" db="UniProtKB">
        <authorList>
            <consortium name="Ensembl"/>
        </authorList>
    </citation>
    <scope>IDENTIFICATION</scope>
</reference>
<evidence type="ECO:0000259" key="8">
    <source>
        <dbReference type="PROSITE" id="PS50011"/>
    </source>
</evidence>
<dbReference type="Proteomes" id="UP000472270">
    <property type="component" value="Unassembled WGS sequence"/>
</dbReference>
<dbReference type="InterPro" id="IPR011009">
    <property type="entry name" value="Kinase-like_dom_sf"/>
</dbReference>
<dbReference type="PROSITE" id="PS50011">
    <property type="entry name" value="PROTEIN_KINASE_DOM"/>
    <property type="match status" value="1"/>
</dbReference>
<reference evidence="9" key="1">
    <citation type="submission" date="2025-08" db="UniProtKB">
        <authorList>
            <consortium name="Ensembl"/>
        </authorList>
    </citation>
    <scope>IDENTIFICATION</scope>
</reference>
<name>A0A673HZ08_9TELE</name>
<dbReference type="AlphaFoldDB" id="A0A673HZ08"/>
<dbReference type="GO" id="GO:0004709">
    <property type="term" value="F:MAP kinase kinase kinase activity"/>
    <property type="evidence" value="ECO:0007669"/>
    <property type="project" value="TreeGrafter"/>
</dbReference>
<dbReference type="Gene3D" id="1.10.510.10">
    <property type="entry name" value="Transferase(Phosphotransferase) domain 1"/>
    <property type="match status" value="1"/>
</dbReference>
<feature type="compositionally biased region" description="Acidic residues" evidence="7">
    <location>
        <begin position="309"/>
        <end position="320"/>
    </location>
</feature>
<accession>A0A673HZ08</accession>
<evidence type="ECO:0000256" key="4">
    <source>
        <dbReference type="ARBA" id="ARBA00022777"/>
    </source>
</evidence>
<evidence type="ECO:0000256" key="3">
    <source>
        <dbReference type="ARBA" id="ARBA00022741"/>
    </source>
</evidence>
<keyword evidence="3" id="KW-0547">Nucleotide-binding</keyword>
<sequence length="444" mass="49680">MATGKPPFYELGEPQAAMFKVGMFKIHPEIPDSMSTEAKAFILRCFEPDPDSRATANDLLTHEFLTVTSRKKRSKNSTLTPGPEYLRSISLPVPVVVEDTSSSSEYGSVSPDSELCTNPFIFKPSTKCYSEREVKGHRSLFLSIPVENFEDHSAPPSPEEKDSGFFMLRKDSERRATLHRILTEDKEKIVLHLLEALTQGSEETKLKHQHISTLVASLGDFVRMVDRKIIASTLSQLKLELDFDSTAISQLQVALFAFQDAVNKVLHNHNIKPHWMFALDNIIRKAVQTAIIILVPELRPHFTLASESDPAEQEDIDDDTVPQGNAALKDRAPPIAHHDDTVATSGVSTLSSTVSHESQSAQRSISMELGRMKLETKRLLEELIEKEREYQAIVQQVLEEREQEIKLLKCRSGPAGYFFLSCVSSGGVLCKLWSAITEHRKTPG</sequence>
<evidence type="ECO:0000313" key="9">
    <source>
        <dbReference type="Ensembl" id="ENSSRHP00000031852.1"/>
    </source>
</evidence>
<dbReference type="PANTHER" id="PTHR11584:SF332">
    <property type="entry name" value="MITOGEN-ACTIVATED PROTEIN KINASE KINASE KINASE 5"/>
    <property type="match status" value="1"/>
</dbReference>
<dbReference type="Pfam" id="PF20302">
    <property type="entry name" value="HisK-N-like"/>
    <property type="match status" value="1"/>
</dbReference>
<keyword evidence="2" id="KW-0808">Transferase</keyword>
<feature type="coiled-coil region" evidence="6">
    <location>
        <begin position="369"/>
        <end position="403"/>
    </location>
</feature>
<keyword evidence="1" id="KW-0723">Serine/threonine-protein kinase</keyword>